<evidence type="ECO:0000313" key="15">
    <source>
        <dbReference type="EMBL" id="RKP05923.1"/>
    </source>
</evidence>
<dbReference type="PANTHER" id="PTHR10412">
    <property type="entry name" value="MANNOSYL-OLIGOSACCHARIDE GLUCOSIDASE"/>
    <property type="match status" value="1"/>
</dbReference>
<feature type="domain" description="Glycosyl hydrolase family 63 N-terminal" evidence="14">
    <location>
        <begin position="15"/>
        <end position="222"/>
    </location>
</feature>
<dbReference type="InterPro" id="IPR031631">
    <property type="entry name" value="Glyco_hydro_63N"/>
</dbReference>
<dbReference type="Pfam" id="PF16923">
    <property type="entry name" value="Glyco_hydro_63N"/>
    <property type="match status" value="1"/>
</dbReference>
<dbReference type="InterPro" id="IPR004888">
    <property type="entry name" value="Glycoside_hydrolase_63"/>
</dbReference>
<evidence type="ECO:0000256" key="12">
    <source>
        <dbReference type="RuleBase" id="RU368089"/>
    </source>
</evidence>
<dbReference type="GO" id="GO:0005789">
    <property type="term" value="C:endoplasmic reticulum membrane"/>
    <property type="evidence" value="ECO:0007669"/>
    <property type="project" value="UniProtKB-SubCell"/>
</dbReference>
<dbReference type="Proteomes" id="UP000271241">
    <property type="component" value="Unassembled WGS sequence"/>
</dbReference>
<evidence type="ECO:0000256" key="8">
    <source>
        <dbReference type="ARBA" id="ARBA00023136"/>
    </source>
</evidence>
<keyword evidence="9" id="KW-0325">Glycoprotein</keyword>
<evidence type="ECO:0000256" key="10">
    <source>
        <dbReference type="ARBA" id="ARBA00023295"/>
    </source>
</evidence>
<dbReference type="OrthoDB" id="410058at2759"/>
<dbReference type="EMBL" id="KZ992998">
    <property type="protein sequence ID" value="RKP05923.1"/>
    <property type="molecule type" value="Genomic_DNA"/>
</dbReference>
<dbReference type="Pfam" id="PF03200">
    <property type="entry name" value="Glyco_hydro_63"/>
    <property type="match status" value="1"/>
</dbReference>
<keyword evidence="7" id="KW-1133">Transmembrane helix</keyword>
<comment type="similarity">
    <text evidence="2 12">Belongs to the glycosyl hydrolase 63 family.</text>
</comment>
<evidence type="ECO:0000256" key="4">
    <source>
        <dbReference type="ARBA" id="ARBA00022801"/>
    </source>
</evidence>
<name>A0A4P9XJI6_9FUNG</name>
<evidence type="ECO:0000256" key="1">
    <source>
        <dbReference type="ARBA" id="ARBA00004648"/>
    </source>
</evidence>
<reference evidence="16" key="1">
    <citation type="journal article" date="2018" name="Nat. Microbiol.">
        <title>Leveraging single-cell genomics to expand the fungal tree of life.</title>
        <authorList>
            <person name="Ahrendt S.R."/>
            <person name="Quandt C.A."/>
            <person name="Ciobanu D."/>
            <person name="Clum A."/>
            <person name="Salamov A."/>
            <person name="Andreopoulos B."/>
            <person name="Cheng J.F."/>
            <person name="Woyke T."/>
            <person name="Pelin A."/>
            <person name="Henrissat B."/>
            <person name="Reynolds N.K."/>
            <person name="Benny G.L."/>
            <person name="Smith M.E."/>
            <person name="James T.Y."/>
            <person name="Grigoriev I.V."/>
        </authorList>
    </citation>
    <scope>NUCLEOTIDE SEQUENCE [LARGE SCALE GENOMIC DNA]</scope>
    <source>
        <strain evidence="16">RSA 1356</strain>
    </source>
</reference>
<dbReference type="AlphaFoldDB" id="A0A4P9XJI6"/>
<keyword evidence="5 12" id="KW-0256">Endoplasmic reticulum</keyword>
<dbReference type="GO" id="GO:0009311">
    <property type="term" value="P:oligosaccharide metabolic process"/>
    <property type="evidence" value="ECO:0007669"/>
    <property type="project" value="UniProtKB-UniRule"/>
</dbReference>
<keyword evidence="3" id="KW-0812">Transmembrane</keyword>
<keyword evidence="4 12" id="KW-0378">Hydrolase</keyword>
<evidence type="ECO:0000256" key="2">
    <source>
        <dbReference type="ARBA" id="ARBA00010833"/>
    </source>
</evidence>
<keyword evidence="10 12" id="KW-0326">Glycosidase</keyword>
<feature type="domain" description="Glycosyl hydrolase family 63 C-terminal" evidence="13">
    <location>
        <begin position="277"/>
        <end position="759"/>
    </location>
</feature>
<evidence type="ECO:0000256" key="9">
    <source>
        <dbReference type="ARBA" id="ARBA00023180"/>
    </source>
</evidence>
<dbReference type="GO" id="GO:0004573">
    <property type="term" value="F:Glc3Man9GlcNAc2 oligosaccharide glucosidase activity"/>
    <property type="evidence" value="ECO:0007669"/>
    <property type="project" value="UniProtKB-UniRule"/>
</dbReference>
<organism evidence="15 16">
    <name type="scientific">Thamnocephalis sphaerospora</name>
    <dbReference type="NCBI Taxonomy" id="78915"/>
    <lineage>
        <taxon>Eukaryota</taxon>
        <taxon>Fungi</taxon>
        <taxon>Fungi incertae sedis</taxon>
        <taxon>Zoopagomycota</taxon>
        <taxon>Zoopagomycotina</taxon>
        <taxon>Zoopagomycetes</taxon>
        <taxon>Zoopagales</taxon>
        <taxon>Sigmoideomycetaceae</taxon>
        <taxon>Thamnocephalis</taxon>
    </lineage>
</organism>
<evidence type="ECO:0000256" key="11">
    <source>
        <dbReference type="ARBA" id="ARBA00038888"/>
    </source>
</evidence>
<dbReference type="PANTHER" id="PTHR10412:SF11">
    <property type="entry name" value="MANNOSYL-OLIGOSACCHARIDE GLUCOSIDASE"/>
    <property type="match status" value="1"/>
</dbReference>
<proteinExistence type="inferred from homology"/>
<evidence type="ECO:0000259" key="14">
    <source>
        <dbReference type="Pfam" id="PF16923"/>
    </source>
</evidence>
<dbReference type="GO" id="GO:0006487">
    <property type="term" value="P:protein N-linked glycosylation"/>
    <property type="evidence" value="ECO:0007669"/>
    <property type="project" value="UniProtKB-UniRule"/>
</dbReference>
<evidence type="ECO:0000313" key="16">
    <source>
        <dbReference type="Proteomes" id="UP000271241"/>
    </source>
</evidence>
<dbReference type="SUPFAM" id="SSF48208">
    <property type="entry name" value="Six-hairpin glycosidases"/>
    <property type="match status" value="1"/>
</dbReference>
<evidence type="ECO:0000256" key="7">
    <source>
        <dbReference type="ARBA" id="ARBA00022989"/>
    </source>
</evidence>
<evidence type="ECO:0000256" key="6">
    <source>
        <dbReference type="ARBA" id="ARBA00022968"/>
    </source>
</evidence>
<dbReference type="Gene3D" id="2.70.98.110">
    <property type="entry name" value="Glycosyl hydrolase family 63, N-terminal domain"/>
    <property type="match status" value="1"/>
</dbReference>
<dbReference type="InterPro" id="IPR031335">
    <property type="entry name" value="Glyco_hydro_63_C"/>
</dbReference>
<dbReference type="STRING" id="78915.A0A4P9XJI6"/>
<keyword evidence="6" id="KW-0735">Signal-anchor</keyword>
<evidence type="ECO:0000256" key="3">
    <source>
        <dbReference type="ARBA" id="ARBA00022692"/>
    </source>
</evidence>
<dbReference type="InterPro" id="IPR038518">
    <property type="entry name" value="Glyco_hydro_63N_sf"/>
</dbReference>
<comment type="subcellular location">
    <subcellularLocation>
        <location evidence="1 12">Endoplasmic reticulum membrane</location>
        <topology evidence="1 12">Single-pass type II membrane protein</topology>
    </subcellularLocation>
</comment>
<comment type="catalytic activity">
    <reaction evidence="12">
        <text>N(4)-(alpha-D-Glc-(1-&gt;2)-alpha-D-Glc-(1-&gt;3)-alpha-D-Glc-(1-&gt;3)-alpha-D-Man-(1-&gt;2)-alpha-D-Man-(1-&gt;2)-alpha-D-Man-(1-&gt;3)-[alpha-D-Man-(1-&gt;2)-alpha-D-Man-(1-&gt;3)-[alpha-D-Man-(1-&gt;2)-alpha-D-Man-(1-&gt;6)]-alpha-D-Man-(1-&gt;6)]-beta-D-Man-(1-&gt;4)-beta-D-GlcNAc-(1-&gt;4)-beta-D-GlcNAc)-L-asparaginyl-[protein] + H2O = N(4)-(alpha-D-Glc-(1-&gt;3)-alpha-D-Glc-(1-&gt;3)-alpha-D-Man-(1-&gt;2)-alpha-D-Man-(1-&gt;2)-alpha-D-Man-(1-&gt;3)-[alpha-D-Man-(1-&gt;2)-alpha-D-Man-(1-&gt;3)-[alpha-D-Man-(1-&gt;2)-alpha-D-Man-(1-&gt;6)]-alpha-D-Man-(1-&gt;6)]-beta-D-Man-(1-&gt;4)-beta-D-GlcNAc-(1-&gt;4)-beta-D-GlcNAc)-L-asparaginyl-[protein] + beta-D-glucose</text>
        <dbReference type="Rhea" id="RHEA:55988"/>
        <dbReference type="Rhea" id="RHEA-COMP:12806"/>
        <dbReference type="Rhea" id="RHEA-COMP:14355"/>
        <dbReference type="ChEBI" id="CHEBI:15377"/>
        <dbReference type="ChEBI" id="CHEBI:15903"/>
        <dbReference type="ChEBI" id="CHEBI:59082"/>
        <dbReference type="ChEBI" id="CHEBI:132537"/>
        <dbReference type="EC" id="3.2.1.106"/>
    </reaction>
</comment>
<dbReference type="Gene3D" id="1.50.10.10">
    <property type="match status" value="1"/>
</dbReference>
<evidence type="ECO:0000256" key="5">
    <source>
        <dbReference type="ARBA" id="ARBA00022824"/>
    </source>
</evidence>
<dbReference type="EC" id="3.2.1.106" evidence="11 12"/>
<protein>
    <recommendedName>
        <fullName evidence="11 12">Mannosyl-oligosaccharide glucosidase</fullName>
        <ecNumber evidence="11 12">3.2.1.106</ecNumber>
    </recommendedName>
</protein>
<dbReference type="InterPro" id="IPR008928">
    <property type="entry name" value="6-hairpin_glycosidase_sf"/>
</dbReference>
<keyword evidence="8" id="KW-0472">Membrane</keyword>
<accession>A0A4P9XJI6</accession>
<dbReference type="InterPro" id="IPR012341">
    <property type="entry name" value="6hp_glycosidase-like_sf"/>
</dbReference>
<gene>
    <name evidence="15" type="ORF">THASP1DRAFT_35248</name>
</gene>
<comment type="function">
    <text evidence="12">Cleaves the distal alpha 1,2-linked glucose residue from the Glc(3)Man(9)GlcNAc(2) oligosaccharide precursor.</text>
</comment>
<keyword evidence="16" id="KW-1185">Reference proteome</keyword>
<evidence type="ECO:0000259" key="13">
    <source>
        <dbReference type="Pfam" id="PF03200"/>
    </source>
</evidence>
<sequence>MLELRLSAERAANATLFWGTYRPNLYFGTRPRLPHSVMTGLMWYTLEHHSGFRHIRHTCEQGEDDLERFGYVKHDGRFFGVQELVDPEIRYSLKTEFVKQPGGDHGGNWAVRISGTPNVTDTHPAHASIIFYLGFDGIGDMELVNKITDNKGFTEPINIIGDTEGLDKFNFKIVDAHHMWIGPNSTTVSRVLGMRIVDENLWRAKELLEKHLVSRVKRLVPHDAVMLPTPEALFTLDHEVEEGSNIFMIQKNVQGSFQFDVIFKSGSSPSPLQGGMDASIQNAYDAYDARFEKIFGLAAKGYTKSRIKFAQTALSNLIGGIGYFYGDSIVDHTPEEHADRDELDEDEFTVHTPHPEKTKPMSLFSGTPSRSFFPRGFLWDEGFHQILVGHWDNDLSLEIIRSWFALMDDHGWIAREQILGEEARSKVPEKFQIQFPNYANPPTLIIPLAEEADAARKRIVSSGDPEVVRNRHLLDPRLGTDYLLRIYPYLRRFYQWFRRTQKGEIKRWGRSAPNKEAYRWRGRTLNHTLTSGLDDYPRAVPHQGELHLDLLCWMGYMAKTLRMVAERLEEHDDADEYDMQYNNILANIDALHWDEDEEIYCDLTVDADDESEFVCHRGYITLFPLLLGLLPPDSPRLEPLLDLMHDPDHLWTSYGLRSLSKQDPNFGEGENYWRGPIWMNMNYLALAALHKNYIHVDGPYQAKAAKIYQQLRSNVVRNLYKQFRSTGFLWEQYAEKDGAGQRAHPFSGWTALIVLIMAEKY</sequence>